<keyword evidence="3" id="KW-0809">Transit peptide</keyword>
<dbReference type="Pfam" id="PF00472">
    <property type="entry name" value="RF-1"/>
    <property type="match status" value="1"/>
</dbReference>
<evidence type="ECO:0000256" key="2">
    <source>
        <dbReference type="ARBA" id="ARBA00010835"/>
    </source>
</evidence>
<dbReference type="EMBL" id="CAADRM010000142">
    <property type="protein sequence ID" value="VFU17959.1"/>
    <property type="molecule type" value="Genomic_DNA"/>
</dbReference>
<evidence type="ECO:0000256" key="1">
    <source>
        <dbReference type="ARBA" id="ARBA00004173"/>
    </source>
</evidence>
<evidence type="ECO:0000259" key="6">
    <source>
        <dbReference type="Pfam" id="PF00472"/>
    </source>
</evidence>
<dbReference type="PANTHER" id="PTHR46203:SF1">
    <property type="entry name" value="MITOCHONDRIAL TRANSLATION RELEASE FACTOR IN RESCUE"/>
    <property type="match status" value="1"/>
</dbReference>
<evidence type="ECO:0000256" key="5">
    <source>
        <dbReference type="SAM" id="MobiDB-lite"/>
    </source>
</evidence>
<gene>
    <name evidence="7" type="primary">prfA</name>
    <name evidence="7" type="ORF">SCFA_750028</name>
</gene>
<dbReference type="GO" id="GO:0005739">
    <property type="term" value="C:mitochondrion"/>
    <property type="evidence" value="ECO:0007669"/>
    <property type="project" value="UniProtKB-SubCell"/>
</dbReference>
<dbReference type="InterPro" id="IPR045853">
    <property type="entry name" value="Pep_chain_release_fac_I_sf"/>
</dbReference>
<feature type="compositionally biased region" description="Basic residues" evidence="5">
    <location>
        <begin position="103"/>
        <end position="115"/>
    </location>
</feature>
<dbReference type="PANTHER" id="PTHR46203">
    <property type="entry name" value="PROBABLE PEPTIDE CHAIN RELEASE FACTOR C12ORF65"/>
    <property type="match status" value="1"/>
</dbReference>
<dbReference type="GO" id="GO:0003747">
    <property type="term" value="F:translation release factor activity"/>
    <property type="evidence" value="ECO:0007669"/>
    <property type="project" value="InterPro"/>
</dbReference>
<comment type="similarity">
    <text evidence="2">Belongs to the prokaryotic/mitochondrial release factor family.</text>
</comment>
<dbReference type="AlphaFoldDB" id="A0A485M481"/>
<sequence length="126" mass="14338">MSGQFVNPEKVRDLEGRMATLGIREADIQEKFIHARGRGGQKVNKTAACVYLKHLPTGIEVKCQESRSREANRFFARRLLTDKIEDSILGKDSPRAREIEKIRKQKMRRSRRARGKTGAGEKNSEG</sequence>
<name>A0A485M481_9ZZZZ</name>
<organism evidence="7">
    <name type="scientific">anaerobic digester metagenome</name>
    <dbReference type="NCBI Taxonomy" id="1263854"/>
    <lineage>
        <taxon>unclassified sequences</taxon>
        <taxon>metagenomes</taxon>
        <taxon>ecological metagenomes</taxon>
    </lineage>
</organism>
<proteinExistence type="inferred from homology"/>
<feature type="region of interest" description="Disordered" evidence="5">
    <location>
        <begin position="90"/>
        <end position="126"/>
    </location>
</feature>
<dbReference type="Gene3D" id="3.30.160.20">
    <property type="match status" value="1"/>
</dbReference>
<dbReference type="InterPro" id="IPR052405">
    <property type="entry name" value="Mito_Transl_Release_Factor"/>
</dbReference>
<protein>
    <submittedName>
        <fullName evidence="7">Peptide chain release factor 1</fullName>
    </submittedName>
</protein>
<comment type="subcellular location">
    <subcellularLocation>
        <location evidence="1">Mitochondrion</location>
    </subcellularLocation>
</comment>
<evidence type="ECO:0000256" key="4">
    <source>
        <dbReference type="ARBA" id="ARBA00023128"/>
    </source>
</evidence>
<feature type="compositionally biased region" description="Basic and acidic residues" evidence="5">
    <location>
        <begin position="90"/>
        <end position="102"/>
    </location>
</feature>
<reference evidence="7" key="1">
    <citation type="submission" date="2019-03" db="EMBL/GenBank/DDBJ databases">
        <authorList>
            <person name="Hao L."/>
        </authorList>
    </citation>
    <scope>NUCLEOTIDE SEQUENCE</scope>
</reference>
<evidence type="ECO:0000256" key="3">
    <source>
        <dbReference type="ARBA" id="ARBA00022946"/>
    </source>
</evidence>
<feature type="domain" description="Prokaryotic-type class I peptide chain release factors" evidence="6">
    <location>
        <begin position="21"/>
        <end position="112"/>
    </location>
</feature>
<evidence type="ECO:0000313" key="7">
    <source>
        <dbReference type="EMBL" id="VFU17959.1"/>
    </source>
</evidence>
<keyword evidence="4" id="KW-0496">Mitochondrion</keyword>
<accession>A0A485M481</accession>
<dbReference type="InterPro" id="IPR000352">
    <property type="entry name" value="Pep_chain_release_fac_I"/>
</dbReference>
<dbReference type="SUPFAM" id="SSF75620">
    <property type="entry name" value="Release factor"/>
    <property type="match status" value="1"/>
</dbReference>